<comment type="caution">
    <text evidence="2">The sequence shown here is derived from an EMBL/GenBank/DDBJ whole genome shotgun (WGS) entry which is preliminary data.</text>
</comment>
<reference evidence="2" key="1">
    <citation type="submission" date="2023-04" db="EMBL/GenBank/DDBJ databases">
        <title>Phytophthora fragariaefolia NBRC 109709.</title>
        <authorList>
            <person name="Ichikawa N."/>
            <person name="Sato H."/>
            <person name="Tonouchi N."/>
        </authorList>
    </citation>
    <scope>NUCLEOTIDE SEQUENCE</scope>
    <source>
        <strain evidence="2">NBRC 109709</strain>
    </source>
</reference>
<accession>A0A9W6XR99</accession>
<keyword evidence="3" id="KW-1185">Reference proteome</keyword>
<proteinExistence type="predicted"/>
<protein>
    <submittedName>
        <fullName evidence="2">Unnamed protein product</fullName>
    </submittedName>
</protein>
<keyword evidence="1" id="KW-0472">Membrane</keyword>
<keyword evidence="1" id="KW-0812">Transmembrane</keyword>
<dbReference type="OrthoDB" id="127101at2759"/>
<sequence>MAFTQDGMDSLSRSLLIPIMLVLDSGMFHYLVMAYHSRRQESRVRLLLLASFLGFATQVYSHESNETALALNDISESSLQLTFLTQISLIGHGVCFKVQLRSILWFTYAAEALVVLGWINVVCTVLEAANVIEGDMFHLLGNVLETVSLLYVLVFHFYYLTLTHGFYNALAERKLDILLYVVLVLHEFPFMILDHKTGLSWEFVQGIFNRIVIVACIIHNDKQKAHSSGGSSYSAKTKKYSITASIPTRLVSLTIQGPISNLIPDVVAPRSGSFTVYQLPSGITKTTISPDKPTDINHASTRVIDPEHIIETFE</sequence>
<feature type="transmembrane region" description="Helical" evidence="1">
    <location>
        <begin position="149"/>
        <end position="170"/>
    </location>
</feature>
<feature type="transmembrane region" description="Helical" evidence="1">
    <location>
        <begin position="105"/>
        <end position="129"/>
    </location>
</feature>
<feature type="transmembrane region" description="Helical" evidence="1">
    <location>
        <begin position="44"/>
        <end position="61"/>
    </location>
</feature>
<evidence type="ECO:0000313" key="3">
    <source>
        <dbReference type="Proteomes" id="UP001165121"/>
    </source>
</evidence>
<evidence type="ECO:0000256" key="1">
    <source>
        <dbReference type="SAM" id="Phobius"/>
    </source>
</evidence>
<feature type="transmembrane region" description="Helical" evidence="1">
    <location>
        <begin position="15"/>
        <end position="32"/>
    </location>
</feature>
<dbReference type="AlphaFoldDB" id="A0A9W6XR99"/>
<dbReference type="Proteomes" id="UP001165121">
    <property type="component" value="Unassembled WGS sequence"/>
</dbReference>
<evidence type="ECO:0000313" key="2">
    <source>
        <dbReference type="EMBL" id="GMF43626.1"/>
    </source>
</evidence>
<name>A0A9W6XR99_9STRA</name>
<organism evidence="2 3">
    <name type="scientific">Phytophthora fragariaefolia</name>
    <dbReference type="NCBI Taxonomy" id="1490495"/>
    <lineage>
        <taxon>Eukaryota</taxon>
        <taxon>Sar</taxon>
        <taxon>Stramenopiles</taxon>
        <taxon>Oomycota</taxon>
        <taxon>Peronosporomycetes</taxon>
        <taxon>Peronosporales</taxon>
        <taxon>Peronosporaceae</taxon>
        <taxon>Phytophthora</taxon>
    </lineage>
</organism>
<dbReference type="EMBL" id="BSXT01001576">
    <property type="protein sequence ID" value="GMF43626.1"/>
    <property type="molecule type" value="Genomic_DNA"/>
</dbReference>
<gene>
    <name evidence="2" type="ORF">Pfra01_001481800</name>
</gene>
<keyword evidence="1" id="KW-1133">Transmembrane helix</keyword>